<dbReference type="RefSeq" id="XP_013238281.1">
    <property type="nucleotide sequence ID" value="XM_013382827.1"/>
</dbReference>
<dbReference type="GO" id="GO:0008193">
    <property type="term" value="F:tRNA guanylyltransferase activity"/>
    <property type="evidence" value="ECO:0007669"/>
    <property type="project" value="InterPro"/>
</dbReference>
<dbReference type="PANTHER" id="PTHR12729:SF1">
    <property type="entry name" value="TRNAHIS GUANYLYLTRANSFERASE CATALYTIC DOMAIN-CONTAINING PROTEIN"/>
    <property type="match status" value="1"/>
</dbReference>
<accession>A0A098VSV5</accession>
<dbReference type="InterPro" id="IPR038469">
    <property type="entry name" value="tRNAHis_GuaTrfase_Thg1_sf"/>
</dbReference>
<name>A0A098VSV5_9MICR</name>
<dbReference type="VEuPathDB" id="MicrosporidiaDB:DI09_25p140"/>
<dbReference type="GeneID" id="25259252"/>
<gene>
    <name evidence="4" type="ORF">DI09_25p140</name>
</gene>
<comment type="caution">
    <text evidence="4">The sequence shown here is derived from an EMBL/GenBank/DDBJ whole genome shotgun (WGS) entry which is preliminary data.</text>
</comment>
<dbReference type="GO" id="GO:0000287">
    <property type="term" value="F:magnesium ion binding"/>
    <property type="evidence" value="ECO:0007669"/>
    <property type="project" value="InterPro"/>
</dbReference>
<organism evidence="4 5">
    <name type="scientific">Mitosporidium daphniae</name>
    <dbReference type="NCBI Taxonomy" id="1485682"/>
    <lineage>
        <taxon>Eukaryota</taxon>
        <taxon>Fungi</taxon>
        <taxon>Fungi incertae sedis</taxon>
        <taxon>Microsporidia</taxon>
        <taxon>Mitosporidium</taxon>
    </lineage>
</organism>
<dbReference type="Pfam" id="PF04446">
    <property type="entry name" value="Thg1"/>
    <property type="match status" value="1"/>
</dbReference>
<dbReference type="HOGENOM" id="CLU_044271_3_0_1"/>
<dbReference type="GO" id="GO:0006400">
    <property type="term" value="P:tRNA modification"/>
    <property type="evidence" value="ECO:0007669"/>
    <property type="project" value="InterPro"/>
</dbReference>
<reference evidence="4 5" key="1">
    <citation type="submission" date="2014-04" db="EMBL/GenBank/DDBJ databases">
        <title>A new species of microsporidia sheds light on the evolution of extreme parasitism.</title>
        <authorList>
            <person name="Haag K.L."/>
            <person name="James T.Y."/>
            <person name="Larsson R."/>
            <person name="Schaer T.M."/>
            <person name="Refardt D."/>
            <person name="Pombert J.-F."/>
            <person name="Ebert D."/>
        </authorList>
    </citation>
    <scope>NUCLEOTIDE SEQUENCE [LARGE SCALE GENOMIC DNA]</scope>
    <source>
        <strain evidence="4 5">UGP3</strain>
        <tissue evidence="4">Spores</tissue>
    </source>
</reference>
<feature type="domain" description="tRNAHis guanylyltransferase catalytic" evidence="3">
    <location>
        <begin position="8"/>
        <end position="146"/>
    </location>
</feature>
<dbReference type="EMBL" id="JMKJ01000177">
    <property type="protein sequence ID" value="KGG51854.1"/>
    <property type="molecule type" value="Genomic_DNA"/>
</dbReference>
<dbReference type="AlphaFoldDB" id="A0A098VSV5"/>
<dbReference type="OrthoDB" id="5959761at2759"/>
<evidence type="ECO:0000256" key="2">
    <source>
        <dbReference type="ARBA" id="ARBA00032480"/>
    </source>
</evidence>
<sequence>MAQSLASSVKEMEGKFSVLLEEGKPYVIRLDGCTFKKFTNGMVRPFDQRLTLAMIKTMNDLVEHFNPSFAFAQSDEISLIFKGDRLREYYPYGGRVIKLCSIAAGFASARFNAHISAFDWTDRMLEVQHRVRSSLAHFDARVFSAPDQKAAADAVIWRHLFDCRRNAIHTIGVTHLGHRTIHALNIGEVDRVS</sequence>
<dbReference type="InterPro" id="IPR007537">
    <property type="entry name" value="tRNAHis_GuaTrfase_Thg1"/>
</dbReference>
<dbReference type="Gene3D" id="3.30.70.3000">
    <property type="match status" value="1"/>
</dbReference>
<dbReference type="InterPro" id="IPR024956">
    <property type="entry name" value="tRNAHis_GuaTrfase_cat"/>
</dbReference>
<keyword evidence="5" id="KW-1185">Reference proteome</keyword>
<proteinExistence type="predicted"/>
<evidence type="ECO:0000256" key="1">
    <source>
        <dbReference type="ARBA" id="ARBA00015443"/>
    </source>
</evidence>
<dbReference type="PANTHER" id="PTHR12729">
    <property type="entry name" value="TRNA(HIS) GUANYLYLTRANSFERASE-RELATED"/>
    <property type="match status" value="1"/>
</dbReference>
<protein>
    <recommendedName>
        <fullName evidence="1">tRNA(His) guanylyltransferase</fullName>
    </recommendedName>
    <alternativeName>
        <fullName evidence="2">tRNA-histidine guanylyltransferase</fullName>
    </alternativeName>
</protein>
<evidence type="ECO:0000259" key="3">
    <source>
        <dbReference type="Pfam" id="PF04446"/>
    </source>
</evidence>
<evidence type="ECO:0000313" key="5">
    <source>
        <dbReference type="Proteomes" id="UP000029725"/>
    </source>
</evidence>
<evidence type="ECO:0000313" key="4">
    <source>
        <dbReference type="EMBL" id="KGG51854.1"/>
    </source>
</evidence>
<dbReference type="Proteomes" id="UP000029725">
    <property type="component" value="Unassembled WGS sequence"/>
</dbReference>